<keyword evidence="1" id="KW-1277">Toxin-antitoxin system</keyword>
<proteinExistence type="predicted"/>
<dbReference type="Pfam" id="PF05016">
    <property type="entry name" value="ParE_toxin"/>
    <property type="match status" value="1"/>
</dbReference>
<name>A0A1G5S6Y7_9FIRM</name>
<dbReference type="EMBL" id="FMWL01000037">
    <property type="protein sequence ID" value="SCZ82125.1"/>
    <property type="molecule type" value="Genomic_DNA"/>
</dbReference>
<organism evidence="2 3">
    <name type="scientific">Acidaminobacter hydrogenoformans DSM 2784</name>
    <dbReference type="NCBI Taxonomy" id="1120920"/>
    <lineage>
        <taxon>Bacteria</taxon>
        <taxon>Bacillati</taxon>
        <taxon>Bacillota</taxon>
        <taxon>Clostridia</taxon>
        <taxon>Peptostreptococcales</taxon>
        <taxon>Acidaminobacteraceae</taxon>
        <taxon>Acidaminobacter</taxon>
    </lineage>
</organism>
<dbReference type="STRING" id="1120920.SAMN03080599_03394"/>
<evidence type="ECO:0000313" key="2">
    <source>
        <dbReference type="EMBL" id="SCZ82125.1"/>
    </source>
</evidence>
<evidence type="ECO:0000313" key="3">
    <source>
        <dbReference type="Proteomes" id="UP000199208"/>
    </source>
</evidence>
<gene>
    <name evidence="2" type="ORF">SAMN03080599_03394</name>
</gene>
<dbReference type="Proteomes" id="UP000199208">
    <property type="component" value="Unassembled WGS sequence"/>
</dbReference>
<sequence>MAKYRVDITEPAENYLVDIVKYIASQWSAPFSALDMMDLLEEAMTGLSELPQRCPVIRDERLSQMGYRKLIVKNYFVFFSIDEKNKVVNVERILYVRRDWLRIL</sequence>
<dbReference type="InterPro" id="IPR035093">
    <property type="entry name" value="RelE/ParE_toxin_dom_sf"/>
</dbReference>
<reference evidence="2 3" key="1">
    <citation type="submission" date="2016-10" db="EMBL/GenBank/DDBJ databases">
        <authorList>
            <person name="de Groot N.N."/>
        </authorList>
    </citation>
    <scope>NUCLEOTIDE SEQUENCE [LARGE SCALE GENOMIC DNA]</scope>
    <source>
        <strain evidence="2 3">DSM 2784</strain>
    </source>
</reference>
<accession>A0A1G5S6Y7</accession>
<dbReference type="Gene3D" id="3.30.2310.20">
    <property type="entry name" value="RelE-like"/>
    <property type="match status" value="1"/>
</dbReference>
<dbReference type="AlphaFoldDB" id="A0A1G5S6Y7"/>
<dbReference type="OrthoDB" id="361440at2"/>
<keyword evidence="3" id="KW-1185">Reference proteome</keyword>
<protein>
    <submittedName>
        <fullName evidence="2">Plasmid stabilization system protein ParE</fullName>
    </submittedName>
</protein>
<evidence type="ECO:0000256" key="1">
    <source>
        <dbReference type="ARBA" id="ARBA00022649"/>
    </source>
</evidence>
<dbReference type="InterPro" id="IPR007712">
    <property type="entry name" value="RelE/ParE_toxin"/>
</dbReference>